<evidence type="ECO:0000313" key="4">
    <source>
        <dbReference type="Proteomes" id="UP000605568"/>
    </source>
</evidence>
<dbReference type="EMBL" id="BNAR01000028">
    <property type="protein sequence ID" value="GHH62466.1"/>
    <property type="molecule type" value="Genomic_DNA"/>
</dbReference>
<keyword evidence="4" id="KW-1185">Reference proteome</keyword>
<proteinExistence type="predicted"/>
<keyword evidence="1" id="KW-0472">Membrane</keyword>
<evidence type="ECO:0000256" key="1">
    <source>
        <dbReference type="SAM" id="Phobius"/>
    </source>
</evidence>
<feature type="domain" description="TadE-like" evidence="2">
    <location>
        <begin position="12"/>
        <end position="54"/>
    </location>
</feature>
<sequence>MTSTRVWREDRGSAAAELTLVAPLMVLLVLFVVFCGRLAATQVRMNDVAHQAARAATSARTPTQAEVAARATAAASLAAAGITCRSLTVSVASAGLRPGSTVTVTVSCTVALEDVAALGVPGSRIISCSFSSVVDVWRGGGS</sequence>
<gene>
    <name evidence="3" type="ORF">GCM10017774_90280</name>
</gene>
<keyword evidence="1" id="KW-0812">Transmembrane</keyword>
<name>A0ABQ3N0P5_9PSEU</name>
<accession>A0ABQ3N0P5</accession>
<organism evidence="3 4">
    <name type="scientific">Lentzea cavernae</name>
    <dbReference type="NCBI Taxonomy" id="2020703"/>
    <lineage>
        <taxon>Bacteria</taxon>
        <taxon>Bacillati</taxon>
        <taxon>Actinomycetota</taxon>
        <taxon>Actinomycetes</taxon>
        <taxon>Pseudonocardiales</taxon>
        <taxon>Pseudonocardiaceae</taxon>
        <taxon>Lentzea</taxon>
    </lineage>
</organism>
<evidence type="ECO:0000259" key="2">
    <source>
        <dbReference type="Pfam" id="PF07811"/>
    </source>
</evidence>
<reference evidence="4" key="1">
    <citation type="journal article" date="2019" name="Int. J. Syst. Evol. Microbiol.">
        <title>The Global Catalogue of Microorganisms (GCM) 10K type strain sequencing project: providing services to taxonomists for standard genome sequencing and annotation.</title>
        <authorList>
            <consortium name="The Broad Institute Genomics Platform"/>
            <consortium name="The Broad Institute Genome Sequencing Center for Infectious Disease"/>
            <person name="Wu L."/>
            <person name="Ma J."/>
        </authorList>
    </citation>
    <scope>NUCLEOTIDE SEQUENCE [LARGE SCALE GENOMIC DNA]</scope>
    <source>
        <strain evidence="4">CGMCC 4.7367</strain>
    </source>
</reference>
<dbReference type="Proteomes" id="UP000605568">
    <property type="component" value="Unassembled WGS sequence"/>
</dbReference>
<feature type="transmembrane region" description="Helical" evidence="1">
    <location>
        <begin position="20"/>
        <end position="40"/>
    </location>
</feature>
<dbReference type="Pfam" id="PF07811">
    <property type="entry name" value="TadE"/>
    <property type="match status" value="1"/>
</dbReference>
<dbReference type="RefSeq" id="WP_308436455.1">
    <property type="nucleotide sequence ID" value="NZ_BNAR01000028.1"/>
</dbReference>
<evidence type="ECO:0000313" key="3">
    <source>
        <dbReference type="EMBL" id="GHH62466.1"/>
    </source>
</evidence>
<protein>
    <submittedName>
        <fullName evidence="3">Membrane protein</fullName>
    </submittedName>
</protein>
<comment type="caution">
    <text evidence="3">The sequence shown here is derived from an EMBL/GenBank/DDBJ whole genome shotgun (WGS) entry which is preliminary data.</text>
</comment>
<keyword evidence="1" id="KW-1133">Transmembrane helix</keyword>
<dbReference type="InterPro" id="IPR012495">
    <property type="entry name" value="TadE-like_dom"/>
</dbReference>